<accession>A0ACB5TU26</accession>
<dbReference type="Proteomes" id="UP001165101">
    <property type="component" value="Unassembled WGS sequence"/>
</dbReference>
<comment type="caution">
    <text evidence="1">The sequence shown here is derived from an EMBL/GenBank/DDBJ whole genome shotgun (WGS) entry which is preliminary data.</text>
</comment>
<gene>
    <name evidence="1" type="ORF">Cboi01_000370100</name>
</gene>
<dbReference type="EMBL" id="BSXV01002118">
    <property type="protein sequence ID" value="GME94923.1"/>
    <property type="molecule type" value="Genomic_DNA"/>
</dbReference>
<reference evidence="1" key="1">
    <citation type="submission" date="2023-04" db="EMBL/GenBank/DDBJ databases">
        <title>Candida boidinii NBRC 1967.</title>
        <authorList>
            <person name="Ichikawa N."/>
            <person name="Sato H."/>
            <person name="Tonouchi N."/>
        </authorList>
    </citation>
    <scope>NUCLEOTIDE SEQUENCE</scope>
    <source>
        <strain evidence="1">NBRC 1967</strain>
    </source>
</reference>
<keyword evidence="2" id="KW-1185">Reference proteome</keyword>
<name>A0ACB5TU26_CANBO</name>
<protein>
    <submittedName>
        <fullName evidence="1">Unnamed protein product</fullName>
    </submittedName>
</protein>
<sequence>MSDDDFDDLDDVLDDFDNEILSQAPGATIKNDDNNKNSNSIISDNINGSTSGGGATADEIISATDNGTTSVNNPIANTTATTDDKDIDFSKNLESNFKELLEEIQVTDPELKDNLANFLNELNGKGDLSKYSDLLNGGVGTNGGGETDTGATTDNKNSESASTPTPDFKNVISETMSRIKTSGDKVDKQIKEEQPDELLSQLLNSLDLGDLNLSENGENGGDLSNILNDMLLQLSSKKVLYEPLNDLNSKFPTWIENNLNDSNIESYQKQYKVVNSIINKFNDDNYDDSNTEDKKFITEKLDELQELGMPPKELMNDDLSLLPGFNGGIGSDVGLSEADLPEDVGKELEENCKQT</sequence>
<organism evidence="1 2">
    <name type="scientific">Candida boidinii</name>
    <name type="common">Yeast</name>
    <dbReference type="NCBI Taxonomy" id="5477"/>
    <lineage>
        <taxon>Eukaryota</taxon>
        <taxon>Fungi</taxon>
        <taxon>Dikarya</taxon>
        <taxon>Ascomycota</taxon>
        <taxon>Saccharomycotina</taxon>
        <taxon>Pichiomycetes</taxon>
        <taxon>Pichiales</taxon>
        <taxon>Pichiaceae</taxon>
        <taxon>Ogataea</taxon>
        <taxon>Ogataea/Candida clade</taxon>
    </lineage>
</organism>
<evidence type="ECO:0000313" key="1">
    <source>
        <dbReference type="EMBL" id="GME94923.1"/>
    </source>
</evidence>
<proteinExistence type="predicted"/>
<evidence type="ECO:0000313" key="2">
    <source>
        <dbReference type="Proteomes" id="UP001165101"/>
    </source>
</evidence>